<organism evidence="1 2">
    <name type="scientific">Ooceraea biroi</name>
    <name type="common">Clonal raider ant</name>
    <name type="synonym">Cerapachys biroi</name>
    <dbReference type="NCBI Taxonomy" id="2015173"/>
    <lineage>
        <taxon>Eukaryota</taxon>
        <taxon>Metazoa</taxon>
        <taxon>Ecdysozoa</taxon>
        <taxon>Arthropoda</taxon>
        <taxon>Hexapoda</taxon>
        <taxon>Insecta</taxon>
        <taxon>Pterygota</taxon>
        <taxon>Neoptera</taxon>
        <taxon>Endopterygota</taxon>
        <taxon>Hymenoptera</taxon>
        <taxon>Apocrita</taxon>
        <taxon>Aculeata</taxon>
        <taxon>Formicoidea</taxon>
        <taxon>Formicidae</taxon>
        <taxon>Dorylinae</taxon>
        <taxon>Ooceraea</taxon>
    </lineage>
</organism>
<proteinExistence type="predicted"/>
<gene>
    <name evidence="1" type="ORF">X777_12466</name>
</gene>
<evidence type="ECO:0008006" key="3">
    <source>
        <dbReference type="Google" id="ProtNLM"/>
    </source>
</evidence>
<name>A0A026VZR6_OOCBI</name>
<evidence type="ECO:0000313" key="1">
    <source>
        <dbReference type="EMBL" id="EZA49257.1"/>
    </source>
</evidence>
<dbReference type="Proteomes" id="UP000053097">
    <property type="component" value="Unassembled WGS sequence"/>
</dbReference>
<dbReference type="EMBL" id="KK107529">
    <property type="protein sequence ID" value="EZA49257.1"/>
    <property type="molecule type" value="Genomic_DNA"/>
</dbReference>
<reference evidence="1 2" key="1">
    <citation type="journal article" date="2014" name="Curr. Biol.">
        <title>The genome of the clonal raider ant Cerapachys biroi.</title>
        <authorList>
            <person name="Oxley P.R."/>
            <person name="Ji L."/>
            <person name="Fetter-Pruneda I."/>
            <person name="McKenzie S.K."/>
            <person name="Li C."/>
            <person name="Hu H."/>
            <person name="Zhang G."/>
            <person name="Kronauer D.J."/>
        </authorList>
    </citation>
    <scope>NUCLEOTIDE SEQUENCE [LARGE SCALE GENOMIC DNA]</scope>
</reference>
<accession>A0A026VZR6</accession>
<protein>
    <recommendedName>
        <fullName evidence="3">Mos1 transposase HTH domain-containing protein</fullName>
    </recommendedName>
</protein>
<keyword evidence="2" id="KW-1185">Reference proteome</keyword>
<dbReference type="AlphaFoldDB" id="A0A026VZR6"/>
<evidence type="ECO:0000313" key="2">
    <source>
        <dbReference type="Proteomes" id="UP000053097"/>
    </source>
</evidence>
<feature type="non-terminal residue" evidence="1">
    <location>
        <position position="1"/>
    </location>
</feature>
<sequence length="67" mass="7888">FQFAKNAKTRRLICKQCEENAVSADICERWFRRNKSKHFEDKSRLGRSVEMETGFGDVIESMKEDTV</sequence>